<evidence type="ECO:0000313" key="3">
    <source>
        <dbReference type="Proteomes" id="UP000009058"/>
    </source>
</evidence>
<dbReference type="Proteomes" id="UP000009058">
    <property type="component" value="Chromosome 1"/>
</dbReference>
<feature type="region of interest" description="Disordered" evidence="1">
    <location>
        <begin position="279"/>
        <end position="300"/>
    </location>
</feature>
<dbReference type="RefSeq" id="XP_003708770.1">
    <property type="nucleotide sequence ID" value="XM_003708722.1"/>
</dbReference>
<dbReference type="VEuPathDB" id="FungiDB:MGG_02021"/>
<dbReference type="InParanoid" id="G4MMS8"/>
<keyword evidence="3" id="KW-1185">Reference proteome</keyword>
<name>G4MMS8_PYRO7</name>
<evidence type="ECO:0000313" key="2">
    <source>
        <dbReference type="EMBL" id="EHA56158.1"/>
    </source>
</evidence>
<accession>G4MMS8</accession>
<sequence>MPDRGTSRLMARPGKEQTTRGDIKLSAQNLTTGFLQEKNEEVWWRSMQSQDVMLPDEVVVEMEKWMKTPASKWIWVEAPVDELAEKRLTCAAFRIAEIVLNSGMVCIYFFASARPTWKGSSAKDSWNIQNSSRKEEAATALLYSLITQLVRLPRELDRCPPDLCRPDAFDSLLDLSIPPAARHAAALGLIRTLLDHAPKALVLVVDAVHLADCAATRRPLADLLGMLRERGRSLGHVVKVLFTTVGSCALLAANMQRGERVDAERMALARPGLPLRGWSQISGPRGLGRGPGQNVASEDS</sequence>
<proteinExistence type="predicted"/>
<organism evidence="2 3">
    <name type="scientific">Pyricularia oryzae (strain 70-15 / ATCC MYA-4617 / FGSC 8958)</name>
    <name type="common">Rice blast fungus</name>
    <name type="synonym">Magnaporthe oryzae</name>
    <dbReference type="NCBI Taxonomy" id="242507"/>
    <lineage>
        <taxon>Eukaryota</taxon>
        <taxon>Fungi</taxon>
        <taxon>Dikarya</taxon>
        <taxon>Ascomycota</taxon>
        <taxon>Pezizomycotina</taxon>
        <taxon>Sordariomycetes</taxon>
        <taxon>Sordariomycetidae</taxon>
        <taxon>Magnaporthales</taxon>
        <taxon>Pyriculariaceae</taxon>
        <taxon>Pyricularia</taxon>
    </lineage>
</organism>
<dbReference type="GeneID" id="2681647"/>
<dbReference type="OrthoDB" id="4840035at2759"/>
<dbReference type="HOGENOM" id="CLU_927722_0_0_1"/>
<reference evidence="2 3" key="1">
    <citation type="journal article" date="2005" name="Nature">
        <title>The genome sequence of the rice blast fungus Magnaporthe grisea.</title>
        <authorList>
            <person name="Dean R.A."/>
            <person name="Talbot N.J."/>
            <person name="Ebbole D.J."/>
            <person name="Farman M.L."/>
            <person name="Mitchell T.K."/>
            <person name="Orbach M.J."/>
            <person name="Thon M."/>
            <person name="Kulkarni R."/>
            <person name="Xu J.R."/>
            <person name="Pan H."/>
            <person name="Read N.D."/>
            <person name="Lee Y.H."/>
            <person name="Carbone I."/>
            <person name="Brown D."/>
            <person name="Oh Y.Y."/>
            <person name="Donofrio N."/>
            <person name="Jeong J.S."/>
            <person name="Soanes D.M."/>
            <person name="Djonovic S."/>
            <person name="Kolomiets E."/>
            <person name="Rehmeyer C."/>
            <person name="Li W."/>
            <person name="Harding M."/>
            <person name="Kim S."/>
            <person name="Lebrun M.H."/>
            <person name="Bohnert H."/>
            <person name="Coughlan S."/>
            <person name="Butler J."/>
            <person name="Calvo S."/>
            <person name="Ma L.J."/>
            <person name="Nicol R."/>
            <person name="Purcell S."/>
            <person name="Nusbaum C."/>
            <person name="Galagan J.E."/>
            <person name="Birren B.W."/>
        </authorList>
    </citation>
    <scope>NUCLEOTIDE SEQUENCE [LARGE SCALE GENOMIC DNA]</scope>
    <source>
        <strain evidence="3">70-15 / ATCC MYA-4617 / FGSC 8958</strain>
    </source>
</reference>
<dbReference type="OMA" id="PASKWIW"/>
<dbReference type="EMBL" id="CM001231">
    <property type="protein sequence ID" value="EHA56158.1"/>
    <property type="molecule type" value="Genomic_DNA"/>
</dbReference>
<protein>
    <submittedName>
        <fullName evidence="2">Uncharacterized protein</fullName>
    </submittedName>
</protein>
<dbReference type="KEGG" id="mgr:MGG_02021"/>
<reference key="2">
    <citation type="submission" date="2011-05" db="EMBL/GenBank/DDBJ databases">
        <title>The Genome Sequence of Magnaporthe oryzae 70-15.</title>
        <authorList>
            <consortium name="The Broad Institute Genome Sequencing Platform"/>
            <person name="Ma L.-J."/>
            <person name="Dead R."/>
            <person name="Young S.K."/>
            <person name="Zeng Q."/>
            <person name="Gargeya S."/>
            <person name="Fitzgerald M."/>
            <person name="Haas B."/>
            <person name="Abouelleil A."/>
            <person name="Alvarado L."/>
            <person name="Arachchi H.M."/>
            <person name="Berlin A."/>
            <person name="Brown A."/>
            <person name="Chapman S.B."/>
            <person name="Chen Z."/>
            <person name="Dunbar C."/>
            <person name="Freedman E."/>
            <person name="Gearin G."/>
            <person name="Gellesch M."/>
            <person name="Goldberg J."/>
            <person name="Griggs A."/>
            <person name="Gujja S."/>
            <person name="Heiman D."/>
            <person name="Howarth C."/>
            <person name="Larson L."/>
            <person name="Lui A."/>
            <person name="MacDonald P.J.P."/>
            <person name="Mehta T."/>
            <person name="Montmayeur A."/>
            <person name="Murphy C."/>
            <person name="Neiman D."/>
            <person name="Pearson M."/>
            <person name="Priest M."/>
            <person name="Roberts A."/>
            <person name="Saif S."/>
            <person name="Shea T."/>
            <person name="Shenoy N."/>
            <person name="Sisk P."/>
            <person name="Stolte C."/>
            <person name="Sykes S."/>
            <person name="Yandava C."/>
            <person name="Wortman J."/>
            <person name="Nusbaum C."/>
            <person name="Birren B."/>
        </authorList>
    </citation>
    <scope>NUCLEOTIDE SEQUENCE</scope>
    <source>
        <strain>70-15</strain>
    </source>
</reference>
<dbReference type="AlphaFoldDB" id="G4MMS8"/>
<gene>
    <name evidence="2" type="ORF">MGG_02021</name>
</gene>
<dbReference type="eggNOG" id="ENOG502SQ81">
    <property type="taxonomic scope" value="Eukaryota"/>
</dbReference>
<feature type="region of interest" description="Disordered" evidence="1">
    <location>
        <begin position="1"/>
        <end position="20"/>
    </location>
</feature>
<evidence type="ECO:0000256" key="1">
    <source>
        <dbReference type="SAM" id="MobiDB-lite"/>
    </source>
</evidence>